<dbReference type="Pfam" id="PF00172">
    <property type="entry name" value="Zn_clus"/>
    <property type="match status" value="1"/>
</dbReference>
<sequence length="495" mass="56968">MSSRAKDSPEVQDELVISPLSRFLSYLPNGVLETPTKNDIDRRQKLIPDYTPVITASPSSETVGGTSRLFGPFNDTNSSEYKCSKLSYNDTFKSSEASYNIPALLSPIEFSESLCRKHNYVNDFALSSNDAKQASVFAKRINYILQAPKQVDIIQNDDILSSPIEQTQDVVIDKDLLTSEAEKYDYFCPWEIKQKNDGCRKRSNSEGSMDMWQTPVKSEIHEDRMLVENMEECNNSQSETQTEQRDSHKMIQSNTGPITRRNKGLQGRAMLKDANIIINSGRKKRSYKRKSWPRKAPRSQRKSKSVGNYGHSDLQKKTASKSRKIQDMNQDSMNKRTRNTEKEQQGRGSQYSNTFREKENSGEDDYDSSSESDLQNGTEDDIDNEYVPNYKITRSKSRKNKLRLSSYSETPEKKRRLGPRSKSGCWTCRVRHKACPEERPVCSQCSRLDLKCDYSSARPKYMTDPLLQATKLREIKDVTIKHKKSNFSRRYRIKE</sequence>
<dbReference type="OrthoDB" id="3251668at2759"/>
<dbReference type="GO" id="GO:0000981">
    <property type="term" value="F:DNA-binding transcription factor activity, RNA polymerase II-specific"/>
    <property type="evidence" value="ECO:0007669"/>
    <property type="project" value="InterPro"/>
</dbReference>
<evidence type="ECO:0000256" key="1">
    <source>
        <dbReference type="SAM" id="MobiDB-lite"/>
    </source>
</evidence>
<evidence type="ECO:0000313" key="4">
    <source>
        <dbReference type="Proteomes" id="UP000005222"/>
    </source>
</evidence>
<evidence type="ECO:0000313" key="3">
    <source>
        <dbReference type="EMBL" id="CCE86060.1"/>
    </source>
</evidence>
<dbReference type="GO" id="GO:0008270">
    <property type="term" value="F:zinc ion binding"/>
    <property type="evidence" value="ECO:0007669"/>
    <property type="project" value="InterPro"/>
</dbReference>
<evidence type="ECO:0000259" key="2">
    <source>
        <dbReference type="PROSITE" id="PS50048"/>
    </source>
</evidence>
<dbReference type="InterPro" id="IPR036864">
    <property type="entry name" value="Zn2-C6_fun-type_DNA-bd_sf"/>
</dbReference>
<dbReference type="PROSITE" id="PS50048">
    <property type="entry name" value="ZN2_CY6_FUNGAL_2"/>
    <property type="match status" value="1"/>
</dbReference>
<dbReference type="SMART" id="SM00066">
    <property type="entry name" value="GAL4"/>
    <property type="match status" value="1"/>
</dbReference>
<feature type="compositionally biased region" description="Basic residues" evidence="1">
    <location>
        <begin position="281"/>
        <end position="304"/>
    </location>
</feature>
<dbReference type="OMA" id="QDNTERT"/>
<dbReference type="HOGENOM" id="CLU_640966_0_0_1"/>
<keyword evidence="4" id="KW-1185">Reference proteome</keyword>
<organism evidence="3 4">
    <name type="scientific">Pichia sorbitophila (strain ATCC MYA-4447 / BCRC 22081 / CBS 7064 / NBRC 10061 / NRRL Y-12695)</name>
    <name type="common">Hybrid yeast</name>
    <dbReference type="NCBI Taxonomy" id="559304"/>
    <lineage>
        <taxon>Eukaryota</taxon>
        <taxon>Fungi</taxon>
        <taxon>Dikarya</taxon>
        <taxon>Ascomycota</taxon>
        <taxon>Saccharomycotina</taxon>
        <taxon>Pichiomycetes</taxon>
        <taxon>Debaryomycetaceae</taxon>
        <taxon>Millerozyma</taxon>
    </lineage>
</organism>
<proteinExistence type="predicted"/>
<dbReference type="CDD" id="cd00067">
    <property type="entry name" value="GAL4"/>
    <property type="match status" value="1"/>
</dbReference>
<feature type="region of interest" description="Disordered" evidence="1">
    <location>
        <begin position="232"/>
        <end position="419"/>
    </location>
</feature>
<dbReference type="EMBL" id="FO082047">
    <property type="protein sequence ID" value="CCE86060.1"/>
    <property type="molecule type" value="Genomic_DNA"/>
</dbReference>
<protein>
    <submittedName>
        <fullName evidence="3">Piso0_005709 protein</fullName>
    </submittedName>
</protein>
<name>G8Y2P9_PICSO</name>
<dbReference type="AlphaFoldDB" id="G8Y2P9"/>
<accession>G8Y2P9</accession>
<feature type="domain" description="Zn(2)-C6 fungal-type" evidence="2">
    <location>
        <begin position="424"/>
        <end position="454"/>
    </location>
</feature>
<dbReference type="STRING" id="559304.G8Y2P9"/>
<dbReference type="Proteomes" id="UP000005222">
    <property type="component" value="Chromosome M"/>
</dbReference>
<dbReference type="InterPro" id="IPR001138">
    <property type="entry name" value="Zn2Cys6_DnaBD"/>
</dbReference>
<dbReference type="eggNOG" id="ENOG502RX7Y">
    <property type="taxonomic scope" value="Eukaryota"/>
</dbReference>
<feature type="compositionally biased region" description="Basic residues" evidence="1">
    <location>
        <begin position="393"/>
        <end position="402"/>
    </location>
</feature>
<dbReference type="SUPFAM" id="SSF57701">
    <property type="entry name" value="Zn2/Cys6 DNA-binding domain"/>
    <property type="match status" value="1"/>
</dbReference>
<dbReference type="Gene3D" id="4.10.240.10">
    <property type="entry name" value="Zn(2)-C6 fungal-type DNA-binding domain"/>
    <property type="match status" value="1"/>
</dbReference>
<dbReference type="InParanoid" id="G8Y2P9"/>
<reference evidence="3 4" key="1">
    <citation type="journal article" date="2012" name="G3 (Bethesda)">
        <title>Pichia sorbitophila, an interspecies yeast hybrid reveals early steps of genome resolution following polyploidization.</title>
        <authorList>
            <person name="Leh Louis V."/>
            <person name="Despons L."/>
            <person name="Friedrich A."/>
            <person name="Martin T."/>
            <person name="Durrens P."/>
            <person name="Casaregola S."/>
            <person name="Neuveglise C."/>
            <person name="Fairhead C."/>
            <person name="Marck C."/>
            <person name="Cruz J.A."/>
            <person name="Straub M.L."/>
            <person name="Kugler V."/>
            <person name="Sacerdot C."/>
            <person name="Uzunov Z."/>
            <person name="Thierry A."/>
            <person name="Weiss S."/>
            <person name="Bleykasten C."/>
            <person name="De Montigny J."/>
            <person name="Jacques N."/>
            <person name="Jung P."/>
            <person name="Lemaire M."/>
            <person name="Mallet S."/>
            <person name="Morel G."/>
            <person name="Richard G.F."/>
            <person name="Sarkar A."/>
            <person name="Savel G."/>
            <person name="Schacherer J."/>
            <person name="Seret M.L."/>
            <person name="Talla E."/>
            <person name="Samson G."/>
            <person name="Jubin C."/>
            <person name="Poulain J."/>
            <person name="Vacherie B."/>
            <person name="Barbe V."/>
            <person name="Pelletier E."/>
            <person name="Sherman D.J."/>
            <person name="Westhof E."/>
            <person name="Weissenbach J."/>
            <person name="Baret P.V."/>
            <person name="Wincker P."/>
            <person name="Gaillardin C."/>
            <person name="Dujon B."/>
            <person name="Souciet J.L."/>
        </authorList>
    </citation>
    <scope>NUCLEOTIDE SEQUENCE [LARGE SCALE GENOMIC DNA]</scope>
    <source>
        <strain evidence="4">ATCC MYA-4447 / BCRC 22081 / CBS 7064 / NBRC 10061 / NRRL Y-12695</strain>
    </source>
</reference>
<dbReference type="PROSITE" id="PS00463">
    <property type="entry name" value="ZN2_CY6_FUNGAL_1"/>
    <property type="match status" value="1"/>
</dbReference>
<feature type="compositionally biased region" description="Polar residues" evidence="1">
    <location>
        <begin position="232"/>
        <end position="241"/>
    </location>
</feature>
<gene>
    <name evidence="3" type="primary">Piso0_005709</name>
    <name evidence="3" type="ORF">GNLVRS01_PISO0M20626g</name>
</gene>